<protein>
    <recommendedName>
        <fullName evidence="3">Conserved oligomeric Golgi complex subunit 2</fullName>
    </recommendedName>
    <alternativeName>
        <fullName evidence="8">Component of oligomeric Golgi complex 2</fullName>
    </alternativeName>
</protein>
<comment type="caution">
    <text evidence="12">The sequence shown here is derived from an EMBL/GenBank/DDBJ whole genome shotgun (WGS) entry which is preliminary data.</text>
</comment>
<dbReference type="GO" id="GO:0000139">
    <property type="term" value="C:Golgi membrane"/>
    <property type="evidence" value="ECO:0007669"/>
    <property type="project" value="UniProtKB-SubCell"/>
</dbReference>
<keyword evidence="7" id="KW-0472">Membrane</keyword>
<keyword evidence="4" id="KW-0813">Transport</keyword>
<evidence type="ECO:0000259" key="11">
    <source>
        <dbReference type="Pfam" id="PF12022"/>
    </source>
</evidence>
<keyword evidence="5" id="KW-0653">Protein transport</keyword>
<dbReference type="GO" id="GO:0015031">
    <property type="term" value="P:protein transport"/>
    <property type="evidence" value="ECO:0007669"/>
    <property type="project" value="UniProtKB-KW"/>
</dbReference>
<reference evidence="12" key="1">
    <citation type="submission" date="2021-11" db="EMBL/GenBank/DDBJ databases">
        <authorList>
            <person name="Herlambang A."/>
            <person name="Guo Y."/>
            <person name="Takashima Y."/>
            <person name="Nishizawa T."/>
        </authorList>
    </citation>
    <scope>NUCLEOTIDE SEQUENCE</scope>
    <source>
        <strain evidence="12">E1425</strain>
    </source>
</reference>
<dbReference type="Proteomes" id="UP000827284">
    <property type="component" value="Unassembled WGS sequence"/>
</dbReference>
<keyword evidence="6" id="KW-0333">Golgi apparatus</keyword>
<organism evidence="12 13">
    <name type="scientific">Entomortierella parvispora</name>
    <dbReference type="NCBI Taxonomy" id="205924"/>
    <lineage>
        <taxon>Eukaryota</taxon>
        <taxon>Fungi</taxon>
        <taxon>Fungi incertae sedis</taxon>
        <taxon>Mucoromycota</taxon>
        <taxon>Mortierellomycotina</taxon>
        <taxon>Mortierellomycetes</taxon>
        <taxon>Mortierellales</taxon>
        <taxon>Mortierellaceae</taxon>
        <taxon>Entomortierella</taxon>
    </lineage>
</organism>
<evidence type="ECO:0000256" key="9">
    <source>
        <dbReference type="SAM" id="MobiDB-lite"/>
    </source>
</evidence>
<feature type="domain" description="COG complex component COG2 C-terminal" evidence="11">
    <location>
        <begin position="468"/>
        <end position="798"/>
    </location>
</feature>
<evidence type="ECO:0000256" key="1">
    <source>
        <dbReference type="ARBA" id="ARBA00004395"/>
    </source>
</evidence>
<evidence type="ECO:0000256" key="7">
    <source>
        <dbReference type="ARBA" id="ARBA00023136"/>
    </source>
</evidence>
<sequence>MVASSGPATTSGNGIASTGTSASDIGSAMNGAARKQSHLSIDSNGANSTFLHTLNSQLQIAANSQHQNRQHGILMDQEDMPMSENDFPLSIGVDRAALIAADFNTDEFLSARRHLPLEELKSQLIAHMKELKTELVELINSDYADFINLSTNLNGVDRMMEDLRKPLDKMKGDAIAVKTNLESVVGSLEQKLEHRAEIREKKASLQLLLNINESVSKVEGLLQLSKGSDSSASGLQEGQESISVAKRLERVAIEYNQMQYLVSKGAGLPFVAEIDWRLVRIKEVMSDNLATVLRNCIGSAAANADADTSDKESLTQCLRTYALIDQTSEAEKVITEDLLAPFMSKTITRQALSDQTQGHDGAISPRPLVVMYNKIIAFINTRCSTLLHVTQKDLKGTNFDIPVNCIWGVTTQTILRVMPQILSAGDTDIFHRNYTDTMEFVSQLEAFCGSIRSLTRLRSSPGYQDFMKRWQLPAYFSLRFMKILKSIEEAFQMNPEVFQKPIGVDVHLPASIAVIKAIEKCWSPDVFIYGLAHSFWKFTLQLLTRYSSWITTNLASDLDHSKDRAIQSRSASPAPGSIGGNGRSTPQPGASLRSAEPVGKNSIEKMELQQLSMIVNDTDFVCARVQEIFETQIQSKLPISMAEEPVVLESFEQALKTIRQDVPAVQQSIKDLITRRCVNTLNISIKNISARYESPREASHFVPLILEPLSEYIAGPGAVLTSASREAWSVEVISATTKQYSSMLEGRLRAAAREEANSGKFKAAAKTKAGGFLSLPNAFTNTGLSDPDKIRLQCALDVHRYKIELTKFQVLPDTFEPFMELQSHTQPFENLLATVQQE</sequence>
<dbReference type="GO" id="GO:0006891">
    <property type="term" value="P:intra-Golgi vesicle-mediated transport"/>
    <property type="evidence" value="ECO:0007669"/>
    <property type="project" value="TreeGrafter"/>
</dbReference>
<evidence type="ECO:0000256" key="3">
    <source>
        <dbReference type="ARBA" id="ARBA00020977"/>
    </source>
</evidence>
<evidence type="ECO:0000256" key="8">
    <source>
        <dbReference type="ARBA" id="ARBA00031344"/>
    </source>
</evidence>
<reference evidence="12" key="2">
    <citation type="journal article" date="2022" name="Microbiol. Resour. Announc.">
        <title>Whole-Genome Sequence of Entomortierella parvispora E1425, a Mucoromycotan Fungus Associated with Burkholderiaceae-Related Endosymbiotic Bacteria.</title>
        <authorList>
            <person name="Herlambang A."/>
            <person name="Guo Y."/>
            <person name="Takashima Y."/>
            <person name="Narisawa K."/>
            <person name="Ohta H."/>
            <person name="Nishizawa T."/>
        </authorList>
    </citation>
    <scope>NUCLEOTIDE SEQUENCE</scope>
    <source>
        <strain evidence="12">E1425</strain>
    </source>
</reference>
<evidence type="ECO:0000256" key="6">
    <source>
        <dbReference type="ARBA" id="ARBA00023034"/>
    </source>
</evidence>
<dbReference type="PANTHER" id="PTHR12961">
    <property type="entry name" value="CONSERVED OLIGOMERIC GOLGI COMPLEX COMPONENT 2"/>
    <property type="match status" value="1"/>
</dbReference>
<dbReference type="InterPro" id="IPR024603">
    <property type="entry name" value="COG_complex_COG2_C"/>
</dbReference>
<name>A0A9P3HJN8_9FUNG</name>
<dbReference type="EMBL" id="BQFW01000014">
    <property type="protein sequence ID" value="GJJ77758.1"/>
    <property type="molecule type" value="Genomic_DNA"/>
</dbReference>
<feature type="domain" description="Conserved oligomeric Golgi complex subunit 2 N-terminal" evidence="10">
    <location>
        <begin position="94"/>
        <end position="163"/>
    </location>
</feature>
<dbReference type="AlphaFoldDB" id="A0A9P3HJN8"/>
<evidence type="ECO:0000259" key="10">
    <source>
        <dbReference type="Pfam" id="PF06148"/>
    </source>
</evidence>
<evidence type="ECO:0000313" key="13">
    <source>
        <dbReference type="Proteomes" id="UP000827284"/>
    </source>
</evidence>
<evidence type="ECO:0000256" key="4">
    <source>
        <dbReference type="ARBA" id="ARBA00022448"/>
    </source>
</evidence>
<comment type="subcellular location">
    <subcellularLocation>
        <location evidence="1">Golgi apparatus membrane</location>
        <topology evidence="1">Peripheral membrane protein</topology>
    </subcellularLocation>
</comment>
<dbReference type="GO" id="GO:0017119">
    <property type="term" value="C:Golgi transport complex"/>
    <property type="evidence" value="ECO:0007669"/>
    <property type="project" value="TreeGrafter"/>
</dbReference>
<keyword evidence="13" id="KW-1185">Reference proteome</keyword>
<evidence type="ECO:0000313" key="12">
    <source>
        <dbReference type="EMBL" id="GJJ77758.1"/>
    </source>
</evidence>
<feature type="region of interest" description="Disordered" evidence="9">
    <location>
        <begin position="1"/>
        <end position="20"/>
    </location>
</feature>
<dbReference type="OrthoDB" id="332281at2759"/>
<dbReference type="InterPro" id="IPR024602">
    <property type="entry name" value="COG_su2_N"/>
</dbReference>
<feature type="region of interest" description="Disordered" evidence="9">
    <location>
        <begin position="565"/>
        <end position="598"/>
    </location>
</feature>
<evidence type="ECO:0000256" key="2">
    <source>
        <dbReference type="ARBA" id="ARBA00007603"/>
    </source>
</evidence>
<dbReference type="InterPro" id="IPR009316">
    <property type="entry name" value="COG2"/>
</dbReference>
<dbReference type="PANTHER" id="PTHR12961:SF0">
    <property type="entry name" value="CONSERVED OLIGOMERIC GOLGI COMPLEX SUBUNIT 2"/>
    <property type="match status" value="1"/>
</dbReference>
<dbReference type="GO" id="GO:0007030">
    <property type="term" value="P:Golgi organization"/>
    <property type="evidence" value="ECO:0007669"/>
    <property type="project" value="InterPro"/>
</dbReference>
<comment type="similarity">
    <text evidence="2">Belongs to the COG2 family.</text>
</comment>
<dbReference type="Pfam" id="PF12022">
    <property type="entry name" value="COG2_C"/>
    <property type="match status" value="1"/>
</dbReference>
<accession>A0A9P3HJN8</accession>
<proteinExistence type="inferred from homology"/>
<evidence type="ECO:0000256" key="5">
    <source>
        <dbReference type="ARBA" id="ARBA00022927"/>
    </source>
</evidence>
<dbReference type="Pfam" id="PF06148">
    <property type="entry name" value="COG2_N"/>
    <property type="match status" value="1"/>
</dbReference>
<gene>
    <name evidence="12" type="ORF">EMPS_10117</name>
</gene>